<dbReference type="Proteomes" id="UP001626628">
    <property type="component" value="Chromosome"/>
</dbReference>
<organism evidence="4 5">
    <name type="scientific">Streptomyces sirii</name>
    <dbReference type="NCBI Taxonomy" id="3127701"/>
    <lineage>
        <taxon>Bacteria</taxon>
        <taxon>Bacillati</taxon>
        <taxon>Actinomycetota</taxon>
        <taxon>Actinomycetes</taxon>
        <taxon>Kitasatosporales</taxon>
        <taxon>Streptomycetaceae</taxon>
        <taxon>Streptomyces</taxon>
    </lineage>
</organism>
<evidence type="ECO:0000313" key="4">
    <source>
        <dbReference type="EMBL" id="WXK77748.1"/>
    </source>
</evidence>
<dbReference type="InterPro" id="IPR035897">
    <property type="entry name" value="Toll_tir_struct_dom_sf"/>
</dbReference>
<dbReference type="InterPro" id="IPR011041">
    <property type="entry name" value="Quinoprot_gluc/sorb_DH_b-prop"/>
</dbReference>
<protein>
    <submittedName>
        <fullName evidence="4">Toll/interleukin-1 receptor domain-containing protein</fullName>
    </submittedName>
</protein>
<evidence type="ECO:0000259" key="3">
    <source>
        <dbReference type="SMART" id="SM00255"/>
    </source>
</evidence>
<dbReference type="SMART" id="SM00255">
    <property type="entry name" value="TIR"/>
    <property type="match status" value="1"/>
</dbReference>
<dbReference type="PANTHER" id="PTHR19879">
    <property type="entry name" value="TRANSCRIPTION INITIATION FACTOR TFIID"/>
    <property type="match status" value="1"/>
</dbReference>
<evidence type="ECO:0000256" key="1">
    <source>
        <dbReference type="SAM" id="MobiDB-lite"/>
    </source>
</evidence>
<keyword evidence="5" id="KW-1185">Reference proteome</keyword>
<keyword evidence="4" id="KW-0675">Receptor</keyword>
<accession>A0ABZ2QRF2</accession>
<dbReference type="InterPro" id="IPR036322">
    <property type="entry name" value="WD40_repeat_dom_sf"/>
</dbReference>
<dbReference type="InterPro" id="IPR015943">
    <property type="entry name" value="WD40/YVTN_repeat-like_dom_sf"/>
</dbReference>
<dbReference type="InterPro" id="IPR015032">
    <property type="entry name" value="ThsB__TIR-like_domain"/>
</dbReference>
<keyword evidence="2" id="KW-0812">Transmembrane</keyword>
<dbReference type="InterPro" id="IPR000157">
    <property type="entry name" value="TIR_dom"/>
</dbReference>
<dbReference type="Gene3D" id="3.40.50.10140">
    <property type="entry name" value="Toll/interleukin-1 receptor homology (TIR) domain"/>
    <property type="match status" value="1"/>
</dbReference>
<feature type="transmembrane region" description="Helical" evidence="2">
    <location>
        <begin position="202"/>
        <end position="223"/>
    </location>
</feature>
<reference evidence="4 5" key="1">
    <citation type="submission" date="2024-03" db="EMBL/GenBank/DDBJ databases">
        <title>The complete genome of Streptomyces sirii sp.nov.</title>
        <authorList>
            <person name="Zakalyukina Y.V."/>
            <person name="Belik A.R."/>
            <person name="Biryukov M.V."/>
            <person name="Baturina O.A."/>
            <person name="Kabilov M.R."/>
        </authorList>
    </citation>
    <scope>NUCLEOTIDE SEQUENCE [LARGE SCALE GENOMIC DNA]</scope>
    <source>
        <strain evidence="4 5">BP-8</strain>
    </source>
</reference>
<feature type="compositionally biased region" description="Acidic residues" evidence="1">
    <location>
        <begin position="533"/>
        <end position="545"/>
    </location>
</feature>
<name>A0ABZ2QRF2_9ACTN</name>
<sequence>MGDGNAAERPYRNDAFISYHHASDSAKAAHLRRGLQNFARSWRQLRALRVFLDKDSLSANPGLWPEIERQLADSGAFILLACPGSADSVWVQKEAEWWRTGLGPRKMLIAVTGGELVWDHERGDFDWERTTCLPRTMAGMFTDEPRWVDLRWMSEDDPGSLRDPRFQQCVADLAAPLHGRPKEDLIGADVAQHRKTRRLARGALAVITTLAVLAGAASVVAVLQRDEARRQARLATSRQLAATALNLKDGNLRLASLLGIEAYRMQKSPEAIATLNRLATDSPYLVRMVSSAKPISTLAFSGDDTAVAVGDEGGAVTVWSSDGRAVRARTELPGRITAAGFSEDGKRLAVGDGKGNLGVYDLAGRKLRRLAPMPKAVSSLEFSMGGNLAVADEDGTVTLYEQAREKFRSKRTGHIGSLVVFQNEESYLLVRDAVGGGALYTVPDLRTVMDDQTFKLPANQAAVAVSAGGHCFGYLKYGIFTSTGLPKAKGREALADTCGKFPMLPNEEALMLALTDGSRMAVGTASGITVVDGEADGEEDGETDGEPNQVRKLTGVGRPTLLKFSATGGRLASAHGRTAALWNLGQASRTAHTHGLSLVDMQNMIVAPPLATGPGGRIAWSNRLESELDSDPPKDLHVWSPKGGTAVGGDALYYECVAFGGDGRTLYAGTNGEIQEWRIVGKRLEKRRTIALSGSREGFHAATREIAPLGAGALAVTTGDGAVHLADPSARRTRIVVPPSSADPHRPRLASLSADGRAAAVENAEGGVDIHTLPTGRKVQTARLPDEAVGSFALAADGRSLFLDGTERAFARWDLDERRLRWRSDEPNGARVAVSKDGRTVATLTDGGTLTRWDVDTGDRLGGPEIPIPPRTLSGNGGIGEHTGFVVDDAGTLWTATEGGEVLSWDFSVDSWIEGLCRIAGGHGLTDAEWRRYVGTTPPSRPTCD</sequence>
<proteinExistence type="predicted"/>
<dbReference type="InterPro" id="IPR001680">
    <property type="entry name" value="WD40_rpt"/>
</dbReference>
<feature type="region of interest" description="Disordered" evidence="1">
    <location>
        <begin position="533"/>
        <end position="554"/>
    </location>
</feature>
<gene>
    <name evidence="4" type="ORF">WAB15_18045</name>
</gene>
<evidence type="ECO:0000256" key="2">
    <source>
        <dbReference type="SAM" id="Phobius"/>
    </source>
</evidence>
<keyword evidence="2" id="KW-1133">Transmembrane helix</keyword>
<dbReference type="PANTHER" id="PTHR19879:SF9">
    <property type="entry name" value="TRANSCRIPTION INITIATION FACTOR TFIID SUBUNIT 5"/>
    <property type="match status" value="1"/>
</dbReference>
<dbReference type="SUPFAM" id="SSF50978">
    <property type="entry name" value="WD40 repeat-like"/>
    <property type="match status" value="1"/>
</dbReference>
<dbReference type="Pfam" id="PF08937">
    <property type="entry name" value="ThsB_TIR"/>
    <property type="match status" value="1"/>
</dbReference>
<keyword evidence="2" id="KW-0472">Membrane</keyword>
<dbReference type="Gene3D" id="2.130.10.10">
    <property type="entry name" value="YVTN repeat-like/Quinoprotein amine dehydrogenase"/>
    <property type="match status" value="3"/>
</dbReference>
<feature type="domain" description="TIR" evidence="3">
    <location>
        <begin position="12"/>
        <end position="157"/>
    </location>
</feature>
<dbReference type="SUPFAM" id="SSF52200">
    <property type="entry name" value="Toll/Interleukin receptor TIR domain"/>
    <property type="match status" value="1"/>
</dbReference>
<dbReference type="EMBL" id="CP147982">
    <property type="protein sequence ID" value="WXK77748.1"/>
    <property type="molecule type" value="Genomic_DNA"/>
</dbReference>
<evidence type="ECO:0000313" key="5">
    <source>
        <dbReference type="Proteomes" id="UP001626628"/>
    </source>
</evidence>
<dbReference type="SUPFAM" id="SSF50952">
    <property type="entry name" value="Soluble quinoprotein glucose dehydrogenase"/>
    <property type="match status" value="1"/>
</dbReference>
<dbReference type="RefSeq" id="WP_407286890.1">
    <property type="nucleotide sequence ID" value="NZ_CP147982.1"/>
</dbReference>
<dbReference type="SMART" id="SM00320">
    <property type="entry name" value="WD40"/>
    <property type="match status" value="5"/>
</dbReference>
<feature type="region of interest" description="Disordered" evidence="1">
    <location>
        <begin position="855"/>
        <end position="877"/>
    </location>
</feature>